<evidence type="ECO:0000313" key="3">
    <source>
        <dbReference type="Proteomes" id="UP000265618"/>
    </source>
</evidence>
<accession>A0A391NVW8</accession>
<evidence type="ECO:0000313" key="2">
    <source>
        <dbReference type="EMBL" id="GCA62643.1"/>
    </source>
</evidence>
<feature type="compositionally biased region" description="Basic residues" evidence="1">
    <location>
        <begin position="145"/>
        <end position="155"/>
    </location>
</feature>
<evidence type="ECO:0000256" key="1">
    <source>
        <dbReference type="SAM" id="MobiDB-lite"/>
    </source>
</evidence>
<feature type="region of interest" description="Disordered" evidence="1">
    <location>
        <begin position="95"/>
        <end position="190"/>
    </location>
</feature>
<dbReference type="Proteomes" id="UP000265618">
    <property type="component" value="Unassembled WGS sequence"/>
</dbReference>
<proteinExistence type="predicted"/>
<name>A0A391NVW8_9EUKA</name>
<protein>
    <submittedName>
        <fullName evidence="2">Uncharacterized protein</fullName>
    </submittedName>
</protein>
<comment type="caution">
    <text evidence="2">The sequence shown here is derived from an EMBL/GenBank/DDBJ whole genome shotgun (WGS) entry which is preliminary data.</text>
</comment>
<dbReference type="AlphaFoldDB" id="A0A391NVW8"/>
<feature type="compositionally biased region" description="Acidic residues" evidence="1">
    <location>
        <begin position="169"/>
        <end position="181"/>
    </location>
</feature>
<organism evidence="2 3">
    <name type="scientific">Kipferlia bialata</name>
    <dbReference type="NCBI Taxonomy" id="797122"/>
    <lineage>
        <taxon>Eukaryota</taxon>
        <taxon>Metamonada</taxon>
        <taxon>Carpediemonas-like organisms</taxon>
        <taxon>Kipferlia</taxon>
    </lineage>
</organism>
<feature type="compositionally biased region" description="Low complexity" evidence="1">
    <location>
        <begin position="123"/>
        <end position="138"/>
    </location>
</feature>
<reference evidence="2 3" key="1">
    <citation type="journal article" date="2018" name="PLoS ONE">
        <title>The draft genome of Kipferlia bialata reveals reductive genome evolution in fornicate parasites.</title>
        <authorList>
            <person name="Tanifuji G."/>
            <person name="Takabayashi S."/>
            <person name="Kume K."/>
            <person name="Takagi M."/>
            <person name="Nakayama T."/>
            <person name="Kamikawa R."/>
            <person name="Inagaki Y."/>
            <person name="Hashimoto T."/>
        </authorList>
    </citation>
    <scope>NUCLEOTIDE SEQUENCE [LARGE SCALE GENOMIC DNA]</scope>
    <source>
        <strain evidence="2">NY0173</strain>
    </source>
</reference>
<sequence length="216" mass="23240">MTDFDSFTGHRYKCYWADGSFVEGTCVTLTPDLVITLFPATFWRQEFGRMVSYAAPAGGFSYNLSVFQSTEEITDIPVVAQPEISFQEKTQEVSAPAAVAEPAAEEAEAVPVVEEAAKEEKPVSAPETAAAEAPAPAAAKERKERKERRAPRRQRDRPAPPSSLRPDISDEEGDAEADTEAQEVIATEAPDLVEAHEMNKVGVAGCQGVAVAVGIL</sequence>
<gene>
    <name evidence="2" type="ORF">KIPB_004825</name>
</gene>
<dbReference type="EMBL" id="BDIP01001069">
    <property type="protein sequence ID" value="GCA62643.1"/>
    <property type="molecule type" value="Genomic_DNA"/>
</dbReference>
<keyword evidence="3" id="KW-1185">Reference proteome</keyword>